<reference evidence="3" key="1">
    <citation type="journal article" date="2019" name="Int. J. Syst. Evol. Microbiol.">
        <title>The Global Catalogue of Microorganisms (GCM) 10K type strain sequencing project: providing services to taxonomists for standard genome sequencing and annotation.</title>
        <authorList>
            <consortium name="The Broad Institute Genomics Platform"/>
            <consortium name="The Broad Institute Genome Sequencing Center for Infectious Disease"/>
            <person name="Wu L."/>
            <person name="Ma J."/>
        </authorList>
    </citation>
    <scope>NUCLEOTIDE SEQUENCE [LARGE SCALE GENOMIC DNA]</scope>
    <source>
        <strain evidence="3">JCM 16013</strain>
    </source>
</reference>
<evidence type="ECO:0000256" key="1">
    <source>
        <dbReference type="SAM" id="MobiDB-lite"/>
    </source>
</evidence>
<organism evidence="2 3">
    <name type="scientific">Catenulispora subtropica</name>
    <dbReference type="NCBI Taxonomy" id="450798"/>
    <lineage>
        <taxon>Bacteria</taxon>
        <taxon>Bacillati</taxon>
        <taxon>Actinomycetota</taxon>
        <taxon>Actinomycetes</taxon>
        <taxon>Catenulisporales</taxon>
        <taxon>Catenulisporaceae</taxon>
        <taxon>Catenulispora</taxon>
    </lineage>
</organism>
<dbReference type="SUPFAM" id="SSF63992">
    <property type="entry name" value="Dipeptide transport protein"/>
    <property type="match status" value="1"/>
</dbReference>
<dbReference type="InterPro" id="IPR036177">
    <property type="entry name" value="Peptidase_M55_sf"/>
</dbReference>
<dbReference type="InterPro" id="IPR027476">
    <property type="entry name" value="DppA_N"/>
</dbReference>
<keyword evidence="3" id="KW-1185">Reference proteome</keyword>
<dbReference type="CDD" id="cd08663">
    <property type="entry name" value="DAP_dppA_1"/>
    <property type="match status" value="1"/>
</dbReference>
<comment type="caution">
    <text evidence="2">The sequence shown here is derived from an EMBL/GenBank/DDBJ whole genome shotgun (WGS) entry which is preliminary data.</text>
</comment>
<proteinExistence type="predicted"/>
<dbReference type="InterPro" id="IPR007035">
    <property type="entry name" value="Peptidase_M55"/>
</dbReference>
<evidence type="ECO:0000313" key="2">
    <source>
        <dbReference type="EMBL" id="GAA1979164.1"/>
    </source>
</evidence>
<dbReference type="RefSeq" id="WP_344659075.1">
    <property type="nucleotide sequence ID" value="NZ_BAAAQM010000025.1"/>
</dbReference>
<sequence length="293" mass="30886">MRIYISADMEGITGLVDADDVQPGGRDYERGRRAMTDDVNAAVRGALRAGATEIVVNDAHGPMRNLVSDTLHPAARLIRGKPKTMGMVEGLTPAFDAMVCVGYHSRAGAHGVLSHSFMGHEIEDMWLDERPTGEIGLVHASAAAMGVPVAVLAGDDAACQEATAWDPAIATVAVKYVRSRFAAELRPDAESRAAIEETVAAALATPRTGEPSASEDSTGERSTGEPSTGEPSTATLAVRWQSSAVAETLLGIPGVTQVDTRTVQTTGTPPDLFRQFGVWMRVATALTNQAPYC</sequence>
<evidence type="ECO:0008006" key="4">
    <source>
        <dbReference type="Google" id="ProtNLM"/>
    </source>
</evidence>
<dbReference type="PIRSF" id="PIRSF015853">
    <property type="entry name" value="Pep_DppA"/>
    <property type="match status" value="1"/>
</dbReference>
<dbReference type="Proteomes" id="UP001499854">
    <property type="component" value="Unassembled WGS sequence"/>
</dbReference>
<feature type="compositionally biased region" description="Polar residues" evidence="1">
    <location>
        <begin position="224"/>
        <end position="233"/>
    </location>
</feature>
<dbReference type="Pfam" id="PF04951">
    <property type="entry name" value="Peptidase_M55"/>
    <property type="match status" value="1"/>
</dbReference>
<gene>
    <name evidence="2" type="ORF">GCM10009838_45170</name>
</gene>
<dbReference type="EMBL" id="BAAAQM010000025">
    <property type="protein sequence ID" value="GAA1979164.1"/>
    <property type="molecule type" value="Genomic_DNA"/>
</dbReference>
<name>A0ABP5DFE7_9ACTN</name>
<accession>A0ABP5DFE7</accession>
<dbReference type="Gene3D" id="3.30.1360.130">
    <property type="entry name" value="Dipeptide transport protein"/>
    <property type="match status" value="1"/>
</dbReference>
<feature type="region of interest" description="Disordered" evidence="1">
    <location>
        <begin position="201"/>
        <end position="233"/>
    </location>
</feature>
<protein>
    <recommendedName>
        <fullName evidence="4">Peptidase M55 D-aminopeptidase</fullName>
    </recommendedName>
</protein>
<dbReference type="Gene3D" id="3.40.50.10780">
    <property type="entry name" value="Dipeptide transport protein"/>
    <property type="match status" value="1"/>
</dbReference>
<evidence type="ECO:0000313" key="3">
    <source>
        <dbReference type="Proteomes" id="UP001499854"/>
    </source>
</evidence>